<dbReference type="SUPFAM" id="SSF51556">
    <property type="entry name" value="Metallo-dependent hydrolases"/>
    <property type="match status" value="1"/>
</dbReference>
<reference evidence="1 2" key="1">
    <citation type="journal article" date="2019" name="Int. J. Syst. Evol. Microbiol.">
        <title>The Global Catalogue of Microorganisms (GCM) 10K type strain sequencing project: providing services to taxonomists for standard genome sequencing and annotation.</title>
        <authorList>
            <consortium name="The Broad Institute Genomics Platform"/>
            <consortium name="The Broad Institute Genome Sequencing Center for Infectious Disease"/>
            <person name="Wu L."/>
            <person name="Ma J."/>
        </authorList>
    </citation>
    <scope>NUCLEOTIDE SEQUENCE [LARGE SCALE GENOMIC DNA]</scope>
    <source>
        <strain evidence="1 2">JCM 14902</strain>
    </source>
</reference>
<dbReference type="PANTHER" id="PTHR43135:SF3">
    <property type="entry name" value="ALPHA-D-RIBOSE 1-METHYLPHOSPHONATE 5-TRIPHOSPHATE DIPHOSPHATASE"/>
    <property type="match status" value="1"/>
</dbReference>
<dbReference type="InterPro" id="IPR032466">
    <property type="entry name" value="Metal_Hydrolase"/>
</dbReference>
<dbReference type="EMBL" id="BAAAOH010000001">
    <property type="protein sequence ID" value="GAA1978657.1"/>
    <property type="molecule type" value="Genomic_DNA"/>
</dbReference>
<evidence type="ECO:0000313" key="1">
    <source>
        <dbReference type="EMBL" id="GAA1978657.1"/>
    </source>
</evidence>
<accession>A0ABN2S1B8</accession>
<dbReference type="RefSeq" id="WP_344059077.1">
    <property type="nucleotide sequence ID" value="NZ_BAAAOH010000001.1"/>
</dbReference>
<evidence type="ECO:0008006" key="3">
    <source>
        <dbReference type="Google" id="ProtNLM"/>
    </source>
</evidence>
<dbReference type="Gene3D" id="3.20.20.140">
    <property type="entry name" value="Metal-dependent hydrolases"/>
    <property type="match status" value="1"/>
</dbReference>
<organism evidence="1 2">
    <name type="scientific">Microbacterium pumilum</name>
    <dbReference type="NCBI Taxonomy" id="344165"/>
    <lineage>
        <taxon>Bacteria</taxon>
        <taxon>Bacillati</taxon>
        <taxon>Actinomycetota</taxon>
        <taxon>Actinomycetes</taxon>
        <taxon>Micrococcales</taxon>
        <taxon>Microbacteriaceae</taxon>
        <taxon>Microbacterium</taxon>
    </lineage>
</organism>
<evidence type="ECO:0000313" key="2">
    <source>
        <dbReference type="Proteomes" id="UP001500326"/>
    </source>
</evidence>
<comment type="caution">
    <text evidence="1">The sequence shown here is derived from an EMBL/GenBank/DDBJ whole genome shotgun (WGS) entry which is preliminary data.</text>
</comment>
<gene>
    <name evidence="1" type="ORF">GCM10009777_09760</name>
</gene>
<dbReference type="Proteomes" id="UP001500326">
    <property type="component" value="Unassembled WGS sequence"/>
</dbReference>
<dbReference type="PANTHER" id="PTHR43135">
    <property type="entry name" value="ALPHA-D-RIBOSE 1-METHYLPHOSPHONATE 5-TRIPHOSPHATE DIPHOSPHATASE"/>
    <property type="match status" value="1"/>
</dbReference>
<keyword evidence="2" id="KW-1185">Reference proteome</keyword>
<proteinExistence type="predicted"/>
<dbReference type="InterPro" id="IPR051781">
    <property type="entry name" value="Metallo-dep_Hydrolase"/>
</dbReference>
<protein>
    <recommendedName>
        <fullName evidence="3">Amidohydrolase</fullName>
    </recommendedName>
</protein>
<sequence>MSHADLFAVQALLGDSALPCRRAITGEHGISLPPFIDHHVHLHLIDEHLLAAGGIAGVVDLGGDPVELARREPDGMPRVAYAGAFLTTSDGYPWGRPWAPDAIVREVTDASRHPGVRGGARTAVDEQATFGASLIKLSLNAEFGPVFDPPTLAAIVTSAHERGLSVVAHVEGDGMTLLALDAGVDVLAHTPFTEVLDAQLIARAVSADQCWISTLDIHQGDSNAEATARANLAAFAAAGGRVFYGTDLGNGERPVGVIVRELAALHDCGLRGPDLIDALTDSWPGVDVSTAIATFVAGDAPATIDDIPEWLGGATVVPAEELIHDAH</sequence>
<name>A0ABN2S1B8_9MICO</name>